<evidence type="ECO:0000313" key="1">
    <source>
        <dbReference type="EMBL" id="KAJ9585553.1"/>
    </source>
</evidence>
<protein>
    <submittedName>
        <fullName evidence="1">Uncharacterized protein</fullName>
    </submittedName>
</protein>
<gene>
    <name evidence="1" type="ORF">L9F63_002670</name>
</gene>
<proteinExistence type="predicted"/>
<keyword evidence="2" id="KW-1185">Reference proteome</keyword>
<feature type="non-terminal residue" evidence="1">
    <location>
        <position position="1"/>
    </location>
</feature>
<reference evidence="1" key="2">
    <citation type="submission" date="2023-05" db="EMBL/GenBank/DDBJ databases">
        <authorList>
            <person name="Fouks B."/>
        </authorList>
    </citation>
    <scope>NUCLEOTIDE SEQUENCE</scope>
    <source>
        <strain evidence="1">Stay&amp;Tobe</strain>
        <tissue evidence="1">Testes</tissue>
    </source>
</reference>
<comment type="caution">
    <text evidence="1">The sequence shown here is derived from an EMBL/GenBank/DDBJ whole genome shotgun (WGS) entry which is preliminary data.</text>
</comment>
<dbReference type="AlphaFoldDB" id="A0AAD8ECS4"/>
<organism evidence="1 2">
    <name type="scientific">Diploptera punctata</name>
    <name type="common">Pacific beetle cockroach</name>
    <dbReference type="NCBI Taxonomy" id="6984"/>
    <lineage>
        <taxon>Eukaryota</taxon>
        <taxon>Metazoa</taxon>
        <taxon>Ecdysozoa</taxon>
        <taxon>Arthropoda</taxon>
        <taxon>Hexapoda</taxon>
        <taxon>Insecta</taxon>
        <taxon>Pterygota</taxon>
        <taxon>Neoptera</taxon>
        <taxon>Polyneoptera</taxon>
        <taxon>Dictyoptera</taxon>
        <taxon>Blattodea</taxon>
        <taxon>Blaberoidea</taxon>
        <taxon>Blaberidae</taxon>
        <taxon>Diplopterinae</taxon>
        <taxon>Diploptera</taxon>
    </lineage>
</organism>
<feature type="non-terminal residue" evidence="1">
    <location>
        <position position="63"/>
    </location>
</feature>
<dbReference type="Proteomes" id="UP001233999">
    <property type="component" value="Unassembled WGS sequence"/>
</dbReference>
<sequence length="63" mass="7407">FQLKLGTMWNIRPSYKIEMNNQLIHKKIPPPQIIVIYTSPIPPSTESKLRPVIHLAKTELTRW</sequence>
<dbReference type="EMBL" id="JASPKZ010007262">
    <property type="protein sequence ID" value="KAJ9585553.1"/>
    <property type="molecule type" value="Genomic_DNA"/>
</dbReference>
<evidence type="ECO:0000313" key="2">
    <source>
        <dbReference type="Proteomes" id="UP001233999"/>
    </source>
</evidence>
<name>A0AAD8ECS4_DIPPU</name>
<accession>A0AAD8ECS4</accession>
<reference evidence="1" key="1">
    <citation type="journal article" date="2023" name="IScience">
        <title>Live-bearing cockroach genome reveals convergent evolutionary mechanisms linked to viviparity in insects and beyond.</title>
        <authorList>
            <person name="Fouks B."/>
            <person name="Harrison M.C."/>
            <person name="Mikhailova A.A."/>
            <person name="Marchal E."/>
            <person name="English S."/>
            <person name="Carruthers M."/>
            <person name="Jennings E.C."/>
            <person name="Chiamaka E.L."/>
            <person name="Frigard R.A."/>
            <person name="Pippel M."/>
            <person name="Attardo G.M."/>
            <person name="Benoit J.B."/>
            <person name="Bornberg-Bauer E."/>
            <person name="Tobe S.S."/>
        </authorList>
    </citation>
    <scope>NUCLEOTIDE SEQUENCE</scope>
    <source>
        <strain evidence="1">Stay&amp;Tobe</strain>
    </source>
</reference>